<evidence type="ECO:0000256" key="2">
    <source>
        <dbReference type="ARBA" id="ARBA00010736"/>
    </source>
</evidence>
<evidence type="ECO:0000259" key="5">
    <source>
        <dbReference type="PROSITE" id="PS51350"/>
    </source>
</evidence>
<dbReference type="InterPro" id="IPR050399">
    <property type="entry name" value="HPr"/>
</dbReference>
<evidence type="ECO:0000256" key="3">
    <source>
        <dbReference type="ARBA" id="ARBA00022490"/>
    </source>
</evidence>
<keyword evidence="4" id="KW-0598">Phosphotransferase system</keyword>
<proteinExistence type="inferred from homology"/>
<dbReference type="InterPro" id="IPR035895">
    <property type="entry name" value="HPr-like_sf"/>
</dbReference>
<dbReference type="InterPro" id="IPR002114">
    <property type="entry name" value="PTS_HPr_Ser_P_site"/>
</dbReference>
<comment type="subcellular location">
    <subcellularLocation>
        <location evidence="1">Cytoplasm</location>
    </subcellularLocation>
</comment>
<dbReference type="PANTHER" id="PTHR33705:SF2">
    <property type="entry name" value="PHOSPHOCARRIER PROTEIN NPR"/>
    <property type="match status" value="1"/>
</dbReference>
<keyword evidence="7" id="KW-1185">Reference proteome</keyword>
<organism evidence="6 7">
    <name type="scientific">Halalkalibacter kiskunsagensis</name>
    <dbReference type="NCBI Taxonomy" id="1548599"/>
    <lineage>
        <taxon>Bacteria</taxon>
        <taxon>Bacillati</taxon>
        <taxon>Bacillota</taxon>
        <taxon>Bacilli</taxon>
        <taxon>Bacillales</taxon>
        <taxon>Bacillaceae</taxon>
        <taxon>Halalkalibacter</taxon>
    </lineage>
</organism>
<protein>
    <submittedName>
        <fullName evidence="6">HPr family phosphocarrier protein</fullName>
    </submittedName>
</protein>
<feature type="domain" description="HPr" evidence="5">
    <location>
        <begin position="1"/>
        <end position="88"/>
    </location>
</feature>
<reference evidence="6 7" key="1">
    <citation type="submission" date="2024-09" db="EMBL/GenBank/DDBJ databases">
        <authorList>
            <person name="Sun Q."/>
            <person name="Mori K."/>
        </authorList>
    </citation>
    <scope>NUCLEOTIDE SEQUENCE [LARGE SCALE GENOMIC DNA]</scope>
    <source>
        <strain evidence="6 7">NCAIM B.02610</strain>
    </source>
</reference>
<sequence>MVERTYIINDSGIRGRPAILLVSTVAQFTSEVILEYKERQVNLKSVMGVLSLGVPKRASIKVIAKGVDAVQAIEVVDQVMEKEEIGVQEHKWLMGLQP</sequence>
<dbReference type="EMBL" id="JBHLUX010000032">
    <property type="protein sequence ID" value="MFC0471353.1"/>
    <property type="molecule type" value="Genomic_DNA"/>
</dbReference>
<name>A0ABV6KDG2_9BACI</name>
<comment type="similarity">
    <text evidence="2">Belongs to the HPr family.</text>
</comment>
<keyword evidence="3" id="KW-0963">Cytoplasm</keyword>
<dbReference type="InterPro" id="IPR000032">
    <property type="entry name" value="HPr-like"/>
</dbReference>
<dbReference type="PRINTS" id="PR00107">
    <property type="entry name" value="PHOSPHOCPHPR"/>
</dbReference>
<dbReference type="Pfam" id="PF00381">
    <property type="entry name" value="PTS-HPr"/>
    <property type="match status" value="1"/>
</dbReference>
<accession>A0ABV6KDG2</accession>
<dbReference type="NCBIfam" id="TIGR01003">
    <property type="entry name" value="PTS_HPr_family"/>
    <property type="match status" value="1"/>
</dbReference>
<dbReference type="Proteomes" id="UP001589838">
    <property type="component" value="Unassembled WGS sequence"/>
</dbReference>
<dbReference type="Gene3D" id="3.30.1340.10">
    <property type="entry name" value="HPr-like"/>
    <property type="match status" value="1"/>
</dbReference>
<evidence type="ECO:0000256" key="1">
    <source>
        <dbReference type="ARBA" id="ARBA00004496"/>
    </source>
</evidence>
<dbReference type="PROSITE" id="PS00589">
    <property type="entry name" value="PTS_HPR_SER"/>
    <property type="match status" value="1"/>
</dbReference>
<evidence type="ECO:0000256" key="4">
    <source>
        <dbReference type="ARBA" id="ARBA00022683"/>
    </source>
</evidence>
<evidence type="ECO:0000313" key="7">
    <source>
        <dbReference type="Proteomes" id="UP001589838"/>
    </source>
</evidence>
<dbReference type="SUPFAM" id="SSF55594">
    <property type="entry name" value="HPr-like"/>
    <property type="match status" value="1"/>
</dbReference>
<dbReference type="PANTHER" id="PTHR33705">
    <property type="entry name" value="PHOSPHOCARRIER PROTEIN HPR"/>
    <property type="match status" value="1"/>
</dbReference>
<comment type="caution">
    <text evidence="6">The sequence shown here is derived from an EMBL/GenBank/DDBJ whole genome shotgun (WGS) entry which is preliminary data.</text>
</comment>
<evidence type="ECO:0000313" key="6">
    <source>
        <dbReference type="EMBL" id="MFC0471353.1"/>
    </source>
</evidence>
<dbReference type="RefSeq" id="WP_335963945.1">
    <property type="nucleotide sequence ID" value="NZ_JAXBLX010000070.1"/>
</dbReference>
<gene>
    <name evidence="6" type="ORF">ACFFHM_12860</name>
</gene>
<dbReference type="PROSITE" id="PS51350">
    <property type="entry name" value="PTS_HPR_DOM"/>
    <property type="match status" value="1"/>
</dbReference>